<dbReference type="EMBL" id="RZIG01000002">
    <property type="protein sequence ID" value="RYJ11226.1"/>
    <property type="molecule type" value="Genomic_DNA"/>
</dbReference>
<sequence>MSGANTRPGKTVYLGSEMFDFKSYQPGSEGIVATTKVPSTQVWKVPVGMPLVVALVGKQTATAAGGDTTTVDLTPEAPIVDYMDDVTAGEYTTDASLVGYFDSDGDGDPDTLITDSTDTQYTGTFGTDGDFVASAELKETTGNGDVSVAFYAVMRHGLTKIQKRNSGKGNVSQELQSEDSITWAFSNPDSPETDRQITWDGRNSGMRGVLPPKFNMDLLFFDTEFATAVEAADAENVEVSIPVNQRPLRPDEEAAELRRKVTQTMVA</sequence>
<proteinExistence type="predicted"/>
<comment type="caution">
    <text evidence="1">The sequence shown here is derived from an EMBL/GenBank/DDBJ whole genome shotgun (WGS) entry which is preliminary data.</text>
</comment>
<evidence type="ECO:0000313" key="2">
    <source>
        <dbReference type="Proteomes" id="UP000293535"/>
    </source>
</evidence>
<accession>A0A482T6P0</accession>
<evidence type="ECO:0000313" key="1">
    <source>
        <dbReference type="EMBL" id="RYJ11226.1"/>
    </source>
</evidence>
<name>A0A482T6P0_HALHI</name>
<dbReference type="RefSeq" id="WP_129756000.1">
    <property type="nucleotide sequence ID" value="NZ_JAFKAA010000002.1"/>
</dbReference>
<dbReference type="Proteomes" id="UP000293535">
    <property type="component" value="Unassembled WGS sequence"/>
</dbReference>
<gene>
    <name evidence="1" type="ORF">ELS20_15390</name>
</gene>
<reference evidence="1 2" key="1">
    <citation type="submission" date="2018-12" db="EMBL/GenBank/DDBJ databases">
        <title>Draft genome sequence of Haloarcula hispinica strain 18.1, an halophilic archaeon isolated from Chott El Jerid of Southern Tunisia.</title>
        <authorList>
            <person name="Najjari A."/>
            <person name="Ben Dhia O."/>
            <person name="Ferjani R."/>
            <person name="Mahjoubi M."/>
            <person name="Sghaier H."/>
            <person name="Elshahed M."/>
            <person name="Ouzari H.I."/>
            <person name="Cherid A."/>
            <person name="Youssef N."/>
        </authorList>
    </citation>
    <scope>NUCLEOTIDE SEQUENCE [LARGE SCALE GENOMIC DNA]</scope>
    <source>
        <strain evidence="1 2">18.1</strain>
    </source>
</reference>
<dbReference type="AlphaFoldDB" id="A0A482T6P0"/>
<protein>
    <submittedName>
        <fullName evidence="1">Uncharacterized protein</fullName>
    </submittedName>
</protein>
<organism evidence="1 2">
    <name type="scientific">Haloarcula hispanica</name>
    <dbReference type="NCBI Taxonomy" id="51589"/>
    <lineage>
        <taxon>Archaea</taxon>
        <taxon>Methanobacteriati</taxon>
        <taxon>Methanobacteriota</taxon>
        <taxon>Stenosarchaea group</taxon>
        <taxon>Halobacteria</taxon>
        <taxon>Halobacteriales</taxon>
        <taxon>Haloarculaceae</taxon>
        <taxon>Haloarcula</taxon>
    </lineage>
</organism>